<dbReference type="OrthoDB" id="9789836at2"/>
<name>A0A640VR25_9RHOB</name>
<dbReference type="EMBL" id="BLIV01000003">
    <property type="protein sequence ID" value="GFE50132.1"/>
    <property type="molecule type" value="Genomic_DNA"/>
</dbReference>
<sequence length="263" mass="27150">MLALIAGRGGLPARIAQGMPQAPLVCALQGFEPEGLAPDLTFRLEQIGSLLSQLQQRGVTDVCFCGGIERPPVDPAAIDAATLPLVPKLMAAMAAGDDGALRAVIGIFEEKGFAVRAAHELVPDLLVPEGVLSAAQPDEQMTSDMARGSEVLAVLAPLDVGQGCVVGAGQIWGIETLGGTDHMLQTLPEGAARARAVLVKGPKRGQDLRVDMPTIGPDTMHMLAEAGLAGLIVEAGRVILLEPEVTVAAADAAGLVLWSRLPD</sequence>
<gene>
    <name evidence="3" type="ORF">So717_18850</name>
</gene>
<evidence type="ECO:0000259" key="1">
    <source>
        <dbReference type="Pfam" id="PF06230"/>
    </source>
</evidence>
<keyword evidence="4" id="KW-1185">Reference proteome</keyword>
<dbReference type="PANTHER" id="PTHR39962">
    <property type="entry name" value="BLL4848 PROTEIN"/>
    <property type="match status" value="1"/>
</dbReference>
<dbReference type="Pfam" id="PF06230">
    <property type="entry name" value="LpxI_C"/>
    <property type="match status" value="1"/>
</dbReference>
<evidence type="ECO:0000313" key="3">
    <source>
        <dbReference type="EMBL" id="GFE50132.1"/>
    </source>
</evidence>
<dbReference type="InterPro" id="IPR041255">
    <property type="entry name" value="LpxI_N"/>
</dbReference>
<feature type="domain" description="LpxI C-terminal" evidence="1">
    <location>
        <begin position="128"/>
        <end position="258"/>
    </location>
</feature>
<dbReference type="InterPro" id="IPR053174">
    <property type="entry name" value="LpxI"/>
</dbReference>
<dbReference type="RefSeq" id="WP_159976548.1">
    <property type="nucleotide sequence ID" value="NZ_BLIV01000003.1"/>
</dbReference>
<keyword evidence="3" id="KW-0548">Nucleotidyltransferase</keyword>
<keyword evidence="3" id="KW-0808">Transferase</keyword>
<dbReference type="GO" id="GO:0016779">
    <property type="term" value="F:nucleotidyltransferase activity"/>
    <property type="evidence" value="ECO:0007669"/>
    <property type="project" value="UniProtKB-KW"/>
</dbReference>
<dbReference type="InterPro" id="IPR043167">
    <property type="entry name" value="LpxI_C_sf"/>
</dbReference>
<dbReference type="AlphaFoldDB" id="A0A640VR25"/>
<comment type="caution">
    <text evidence="3">The sequence shown here is derived from an EMBL/GenBank/DDBJ whole genome shotgun (WGS) entry which is preliminary data.</text>
</comment>
<evidence type="ECO:0000259" key="2">
    <source>
        <dbReference type="Pfam" id="PF17930"/>
    </source>
</evidence>
<evidence type="ECO:0000313" key="4">
    <source>
        <dbReference type="Proteomes" id="UP000436522"/>
    </source>
</evidence>
<feature type="domain" description="LpxI N-terminal" evidence="2">
    <location>
        <begin position="2"/>
        <end position="125"/>
    </location>
</feature>
<organism evidence="3 4">
    <name type="scientific">Roseobacter cerasinus</name>
    <dbReference type="NCBI Taxonomy" id="2602289"/>
    <lineage>
        <taxon>Bacteria</taxon>
        <taxon>Pseudomonadati</taxon>
        <taxon>Pseudomonadota</taxon>
        <taxon>Alphaproteobacteria</taxon>
        <taxon>Rhodobacterales</taxon>
        <taxon>Roseobacteraceae</taxon>
        <taxon>Roseobacter</taxon>
    </lineage>
</organism>
<dbReference type="Gene3D" id="3.40.50.20">
    <property type="match status" value="1"/>
</dbReference>
<dbReference type="Gene3D" id="3.40.140.80">
    <property type="match status" value="1"/>
</dbReference>
<protein>
    <submittedName>
        <fullName evidence="3">Phosphatidate cytidylyltransferase</fullName>
    </submittedName>
</protein>
<reference evidence="3 4" key="1">
    <citation type="submission" date="2019-12" db="EMBL/GenBank/DDBJ databases">
        <title>Roseobacter cerasinus sp. nov., isolated from seawater around aquaculture.</title>
        <authorList>
            <person name="Muramatsu S."/>
            <person name="Takabe Y."/>
            <person name="Mori K."/>
            <person name="Takaichi S."/>
            <person name="Hanada S."/>
        </authorList>
    </citation>
    <scope>NUCLEOTIDE SEQUENCE [LARGE SCALE GENOMIC DNA]</scope>
    <source>
        <strain evidence="3 4">AI77</strain>
    </source>
</reference>
<proteinExistence type="predicted"/>
<dbReference type="Proteomes" id="UP000436522">
    <property type="component" value="Unassembled WGS sequence"/>
</dbReference>
<accession>A0A640VR25</accession>
<dbReference type="InterPro" id="IPR010415">
    <property type="entry name" value="LpxI_C"/>
</dbReference>
<dbReference type="Pfam" id="PF17930">
    <property type="entry name" value="LpxI_N"/>
    <property type="match status" value="1"/>
</dbReference>
<dbReference type="PANTHER" id="PTHR39962:SF1">
    <property type="entry name" value="LPXI FAMILY PROTEIN"/>
    <property type="match status" value="1"/>
</dbReference>